<evidence type="ECO:0000313" key="3">
    <source>
        <dbReference type="Proteomes" id="UP000190750"/>
    </source>
</evidence>
<dbReference type="NCBIfam" id="NF047641">
    <property type="entry name" value="FFLEE_fam"/>
    <property type="match status" value="1"/>
</dbReference>
<sequence>MEASTRIREALAQVSELRGMALHNPALSSAVSEVKAIQARRFADTYQDMLASPVYSGCATFFLEELYSERDYSRRDAQFAKVAAAIQHTFPAQVVEIAVTLAELHHVTEALDLEMAQSWIDLDHLPTPAARYQACWRRVGQQPKRQWQLNTVLGIGSELSVLTRKVGLRWLLKMMRKPAELAGLGNLQSFLETGFDHFGSLAKDPDAVKTFLVAIQKRESEWINGLFEDRGDI</sequence>
<name>A0A1T1AXE6_RHOFE</name>
<dbReference type="RefSeq" id="WP_078366616.1">
    <property type="nucleotide sequence ID" value="NZ_MTJN01000002.1"/>
</dbReference>
<proteinExistence type="predicted"/>
<evidence type="ECO:0000259" key="1">
    <source>
        <dbReference type="Pfam" id="PF26621"/>
    </source>
</evidence>
<reference evidence="2 3" key="1">
    <citation type="submission" date="2017-01" db="EMBL/GenBank/DDBJ databases">
        <title>Genome sequencing of Rhodoferax fermentans JCM 7819.</title>
        <authorList>
            <person name="Kim Y.J."/>
            <person name="Farh M.E.-A."/>
            <person name="Yang D.-C."/>
        </authorList>
    </citation>
    <scope>NUCLEOTIDE SEQUENCE [LARGE SCALE GENOMIC DNA]</scope>
    <source>
        <strain evidence="2 3">JCM 7819</strain>
    </source>
</reference>
<comment type="caution">
    <text evidence="2">The sequence shown here is derived from an EMBL/GenBank/DDBJ whole genome shotgun (WGS) entry which is preliminary data.</text>
</comment>
<dbReference type="AlphaFoldDB" id="A0A1T1AXE6"/>
<dbReference type="InterPro" id="IPR058063">
    <property type="entry name" value="FFLEE_fam"/>
</dbReference>
<dbReference type="InterPro" id="IPR058511">
    <property type="entry name" value="DUF8198"/>
</dbReference>
<organism evidence="2 3">
    <name type="scientific">Rhodoferax fermentans</name>
    <dbReference type="NCBI Taxonomy" id="28066"/>
    <lineage>
        <taxon>Bacteria</taxon>
        <taxon>Pseudomonadati</taxon>
        <taxon>Pseudomonadota</taxon>
        <taxon>Betaproteobacteria</taxon>
        <taxon>Burkholderiales</taxon>
        <taxon>Comamonadaceae</taxon>
        <taxon>Rhodoferax</taxon>
    </lineage>
</organism>
<dbReference type="EMBL" id="MTJN01000002">
    <property type="protein sequence ID" value="OOV08727.1"/>
    <property type="molecule type" value="Genomic_DNA"/>
</dbReference>
<gene>
    <name evidence="2" type="ORF">RF819_20315</name>
</gene>
<dbReference type="OrthoDB" id="7957365at2"/>
<feature type="domain" description="DUF8198" evidence="1">
    <location>
        <begin position="23"/>
        <end position="229"/>
    </location>
</feature>
<keyword evidence="3" id="KW-1185">Reference proteome</keyword>
<dbReference type="Pfam" id="PF26621">
    <property type="entry name" value="DUF8198"/>
    <property type="match status" value="1"/>
</dbReference>
<dbReference type="Proteomes" id="UP000190750">
    <property type="component" value="Unassembled WGS sequence"/>
</dbReference>
<evidence type="ECO:0000313" key="2">
    <source>
        <dbReference type="EMBL" id="OOV08727.1"/>
    </source>
</evidence>
<protein>
    <recommendedName>
        <fullName evidence="1">DUF8198 domain-containing protein</fullName>
    </recommendedName>
</protein>
<accession>A0A1T1AXE6</accession>